<dbReference type="SUPFAM" id="SSF46565">
    <property type="entry name" value="Chaperone J-domain"/>
    <property type="match status" value="1"/>
</dbReference>
<proteinExistence type="predicted"/>
<dbReference type="InterPro" id="IPR036869">
    <property type="entry name" value="J_dom_sf"/>
</dbReference>
<name>A0A1I7ZZZ5_9BILA</name>
<dbReference type="WBParaSite" id="L893_g31490.t1">
    <property type="protein sequence ID" value="L893_g31490.t1"/>
    <property type="gene ID" value="L893_g31490"/>
</dbReference>
<evidence type="ECO:0000313" key="3">
    <source>
        <dbReference type="WBParaSite" id="L893_g31490.t1"/>
    </source>
</evidence>
<dbReference type="PRINTS" id="PR00625">
    <property type="entry name" value="JDOMAIN"/>
</dbReference>
<dbReference type="InterPro" id="IPR001623">
    <property type="entry name" value="DnaJ_domain"/>
</dbReference>
<dbReference type="AlphaFoldDB" id="A0A1I7ZZZ5"/>
<keyword evidence="2" id="KW-1185">Reference proteome</keyword>
<dbReference type="InterPro" id="IPR052763">
    <property type="entry name" value="DnaJ_C4"/>
</dbReference>
<dbReference type="Proteomes" id="UP000095287">
    <property type="component" value="Unplaced"/>
</dbReference>
<sequence>MNRRALQTLSRRLISTSSVLNKNFYDLLGIRENATKEEIREAYNALTRNYHPFTATREEVDRNERIHAAYDLLRDNERRRLYDHILARNSRMGRDSKRNSFDLPF</sequence>
<dbReference type="PROSITE" id="PS50076">
    <property type="entry name" value="DNAJ_2"/>
    <property type="match status" value="1"/>
</dbReference>
<organism evidence="2 3">
    <name type="scientific">Steinernema glaseri</name>
    <dbReference type="NCBI Taxonomy" id="37863"/>
    <lineage>
        <taxon>Eukaryota</taxon>
        <taxon>Metazoa</taxon>
        <taxon>Ecdysozoa</taxon>
        <taxon>Nematoda</taxon>
        <taxon>Chromadorea</taxon>
        <taxon>Rhabditida</taxon>
        <taxon>Tylenchina</taxon>
        <taxon>Panagrolaimomorpha</taxon>
        <taxon>Strongyloidoidea</taxon>
        <taxon>Steinernematidae</taxon>
        <taxon>Steinernema</taxon>
    </lineage>
</organism>
<dbReference type="Gene3D" id="1.10.287.110">
    <property type="entry name" value="DnaJ domain"/>
    <property type="match status" value="1"/>
</dbReference>
<accession>A0A1I7ZZZ5</accession>
<dbReference type="CDD" id="cd06257">
    <property type="entry name" value="DnaJ"/>
    <property type="match status" value="1"/>
</dbReference>
<protein>
    <submittedName>
        <fullName evidence="3">J domain-containing protein</fullName>
    </submittedName>
</protein>
<dbReference type="SMART" id="SM00271">
    <property type="entry name" value="DnaJ"/>
    <property type="match status" value="1"/>
</dbReference>
<dbReference type="Pfam" id="PF00226">
    <property type="entry name" value="DnaJ"/>
    <property type="match status" value="1"/>
</dbReference>
<dbReference type="PANTHER" id="PTHR44825">
    <property type="match status" value="1"/>
</dbReference>
<evidence type="ECO:0000259" key="1">
    <source>
        <dbReference type="PROSITE" id="PS50076"/>
    </source>
</evidence>
<feature type="domain" description="J" evidence="1">
    <location>
        <begin position="23"/>
        <end position="86"/>
    </location>
</feature>
<reference evidence="3" key="1">
    <citation type="submission" date="2016-11" db="UniProtKB">
        <authorList>
            <consortium name="WormBaseParasite"/>
        </authorList>
    </citation>
    <scope>IDENTIFICATION</scope>
</reference>
<dbReference type="PANTHER" id="PTHR44825:SF1">
    <property type="entry name" value="DNAJ HOMOLOG SUBFAMILY C MEMBER 4"/>
    <property type="match status" value="1"/>
</dbReference>
<evidence type="ECO:0000313" key="2">
    <source>
        <dbReference type="Proteomes" id="UP000095287"/>
    </source>
</evidence>